<evidence type="ECO:0000256" key="3">
    <source>
        <dbReference type="ARBA" id="ARBA00022692"/>
    </source>
</evidence>
<feature type="transmembrane region" description="Helical" evidence="6">
    <location>
        <begin position="45"/>
        <end position="69"/>
    </location>
</feature>
<keyword evidence="5 6" id="KW-0472">Membrane</keyword>
<reference evidence="8" key="1">
    <citation type="journal article" date="2019" name="Int. J. Syst. Evol. Microbiol.">
        <title>The Global Catalogue of Microorganisms (GCM) 10K type strain sequencing project: providing services to taxonomists for standard genome sequencing and annotation.</title>
        <authorList>
            <consortium name="The Broad Institute Genomics Platform"/>
            <consortium name="The Broad Institute Genome Sequencing Center for Infectious Disease"/>
            <person name="Wu L."/>
            <person name="Ma J."/>
        </authorList>
    </citation>
    <scope>NUCLEOTIDE SEQUENCE [LARGE SCALE GENOMIC DNA]</scope>
    <source>
        <strain evidence="8">TISTR 1858</strain>
    </source>
</reference>
<keyword evidence="3 6" id="KW-0812">Transmembrane</keyword>
<evidence type="ECO:0000256" key="2">
    <source>
        <dbReference type="ARBA" id="ARBA00022475"/>
    </source>
</evidence>
<dbReference type="Pfam" id="PF09678">
    <property type="entry name" value="Caa3_CtaG"/>
    <property type="match status" value="1"/>
</dbReference>
<dbReference type="RefSeq" id="WP_379561321.1">
    <property type="nucleotide sequence ID" value="NZ_JBHUMX010000014.1"/>
</dbReference>
<keyword evidence="2" id="KW-1003">Cell membrane</keyword>
<name>A0ABW5PZL8_9BACI</name>
<feature type="transmembrane region" description="Helical" evidence="6">
    <location>
        <begin position="223"/>
        <end position="242"/>
    </location>
</feature>
<gene>
    <name evidence="7" type="ORF">ACFSUN_07315</name>
</gene>
<keyword evidence="8" id="KW-1185">Reference proteome</keyword>
<organism evidence="7 8">
    <name type="scientific">Oceanobacillus kapialis</name>
    <dbReference type="NCBI Taxonomy" id="481353"/>
    <lineage>
        <taxon>Bacteria</taxon>
        <taxon>Bacillati</taxon>
        <taxon>Bacillota</taxon>
        <taxon>Bacilli</taxon>
        <taxon>Bacillales</taxon>
        <taxon>Bacillaceae</taxon>
        <taxon>Oceanobacillus</taxon>
    </lineage>
</organism>
<feature type="transmembrane region" description="Helical" evidence="6">
    <location>
        <begin position="146"/>
        <end position="165"/>
    </location>
</feature>
<evidence type="ECO:0000256" key="6">
    <source>
        <dbReference type="SAM" id="Phobius"/>
    </source>
</evidence>
<keyword evidence="4 6" id="KW-1133">Transmembrane helix</keyword>
<protein>
    <submittedName>
        <fullName evidence="7">Cytochrome c oxidase assembly protein</fullName>
    </submittedName>
</protein>
<proteinExistence type="predicted"/>
<comment type="caution">
    <text evidence="7">The sequence shown here is derived from an EMBL/GenBank/DDBJ whole genome shotgun (WGS) entry which is preliminary data.</text>
</comment>
<dbReference type="InterPro" id="IPR019108">
    <property type="entry name" value="Caa3_assmbl_CtaG-rel"/>
</dbReference>
<sequence>MDIHLLLAGQTLWNIPLFLILFGLMVMYFYIFRKKRYIFKSTSQLWYFYLSMIIIYLAYGSPLAVISHVSMSLHMVQMALLYFICAPLLLLSLPSFRSHPKKSFAKPYITFSIITLILFAGLFFIYHLPFVMHGLMVHSHLHTGYIALLFLLSLGMWLPFCWAPLARAVAKESLSKFAVWNSIGVMPACFILIIGAFFIEGVPPMHAHLAAELSLPHGTEINMAFLPPAFDQFLAGAIMIVIHKLSMTKWG</sequence>
<dbReference type="EMBL" id="JBHUMX010000014">
    <property type="protein sequence ID" value="MFD2628595.1"/>
    <property type="molecule type" value="Genomic_DNA"/>
</dbReference>
<evidence type="ECO:0000313" key="7">
    <source>
        <dbReference type="EMBL" id="MFD2628595.1"/>
    </source>
</evidence>
<dbReference type="Proteomes" id="UP001597451">
    <property type="component" value="Unassembled WGS sequence"/>
</dbReference>
<evidence type="ECO:0000256" key="5">
    <source>
        <dbReference type="ARBA" id="ARBA00023136"/>
    </source>
</evidence>
<feature type="transmembrane region" description="Helical" evidence="6">
    <location>
        <begin position="12"/>
        <end position="33"/>
    </location>
</feature>
<comment type="subcellular location">
    <subcellularLocation>
        <location evidence="1">Cell membrane</location>
        <topology evidence="1">Multi-pass membrane protein</topology>
    </subcellularLocation>
</comment>
<evidence type="ECO:0000256" key="4">
    <source>
        <dbReference type="ARBA" id="ARBA00022989"/>
    </source>
</evidence>
<accession>A0ABW5PZL8</accession>
<feature type="transmembrane region" description="Helical" evidence="6">
    <location>
        <begin position="108"/>
        <end position="126"/>
    </location>
</feature>
<evidence type="ECO:0000313" key="8">
    <source>
        <dbReference type="Proteomes" id="UP001597451"/>
    </source>
</evidence>
<feature type="transmembrane region" description="Helical" evidence="6">
    <location>
        <begin position="177"/>
        <end position="199"/>
    </location>
</feature>
<feature type="transmembrane region" description="Helical" evidence="6">
    <location>
        <begin position="75"/>
        <end position="96"/>
    </location>
</feature>
<evidence type="ECO:0000256" key="1">
    <source>
        <dbReference type="ARBA" id="ARBA00004651"/>
    </source>
</evidence>